<protein>
    <submittedName>
        <fullName evidence="1">Uncharacterized protein</fullName>
    </submittedName>
</protein>
<accession>A0AA38MK41</accession>
<dbReference type="EMBL" id="JALNTZ010000003">
    <property type="protein sequence ID" value="KAJ3658942.1"/>
    <property type="molecule type" value="Genomic_DNA"/>
</dbReference>
<dbReference type="AlphaFoldDB" id="A0AA38MK41"/>
<sequence length="205" mass="22492">MHGVVQSRAEFDTSYPIRAPPASYISVTSSTLWGPQPVIHFPPDSSQLFKNCRPSVHHFSASSVPGTVVFCSGGGRRTSHQGPLPACFTSFCSNNPAHNSYIERTSPEHSLLLKFEIRDTHLTDYNSTLTDKDCRRGVLLPLVLGPSTPPPLHLLSSPVDETNCGLLYIQLCCYMLFNMSLNAALSRKDKGAVTSVRCLVNRTTK</sequence>
<dbReference type="Proteomes" id="UP001168821">
    <property type="component" value="Unassembled WGS sequence"/>
</dbReference>
<organism evidence="1 2">
    <name type="scientific">Zophobas morio</name>
    <dbReference type="NCBI Taxonomy" id="2755281"/>
    <lineage>
        <taxon>Eukaryota</taxon>
        <taxon>Metazoa</taxon>
        <taxon>Ecdysozoa</taxon>
        <taxon>Arthropoda</taxon>
        <taxon>Hexapoda</taxon>
        <taxon>Insecta</taxon>
        <taxon>Pterygota</taxon>
        <taxon>Neoptera</taxon>
        <taxon>Endopterygota</taxon>
        <taxon>Coleoptera</taxon>
        <taxon>Polyphaga</taxon>
        <taxon>Cucujiformia</taxon>
        <taxon>Tenebrionidae</taxon>
        <taxon>Zophobas</taxon>
    </lineage>
</organism>
<reference evidence="1" key="1">
    <citation type="journal article" date="2023" name="G3 (Bethesda)">
        <title>Whole genome assemblies of Zophobas morio and Tenebrio molitor.</title>
        <authorList>
            <person name="Kaur S."/>
            <person name="Stinson S.A."/>
            <person name="diCenzo G.C."/>
        </authorList>
    </citation>
    <scope>NUCLEOTIDE SEQUENCE</scope>
    <source>
        <strain evidence="1">QUZm001</strain>
    </source>
</reference>
<evidence type="ECO:0000313" key="2">
    <source>
        <dbReference type="Proteomes" id="UP001168821"/>
    </source>
</evidence>
<comment type="caution">
    <text evidence="1">The sequence shown here is derived from an EMBL/GenBank/DDBJ whole genome shotgun (WGS) entry which is preliminary data.</text>
</comment>
<name>A0AA38MK41_9CUCU</name>
<evidence type="ECO:0000313" key="1">
    <source>
        <dbReference type="EMBL" id="KAJ3658942.1"/>
    </source>
</evidence>
<gene>
    <name evidence="1" type="ORF">Zmor_010654</name>
</gene>
<proteinExistence type="predicted"/>
<keyword evidence="2" id="KW-1185">Reference proteome</keyword>